<dbReference type="OrthoDB" id="6019304at2759"/>
<dbReference type="PROSITE" id="PS51233">
    <property type="entry name" value="VWFD"/>
    <property type="match status" value="1"/>
</dbReference>
<organism evidence="2 3">
    <name type="scientific">Brachionus calyciflorus</name>
    <dbReference type="NCBI Taxonomy" id="104777"/>
    <lineage>
        <taxon>Eukaryota</taxon>
        <taxon>Metazoa</taxon>
        <taxon>Spiralia</taxon>
        <taxon>Gnathifera</taxon>
        <taxon>Rotifera</taxon>
        <taxon>Eurotatoria</taxon>
        <taxon>Monogononta</taxon>
        <taxon>Pseudotrocha</taxon>
        <taxon>Ploima</taxon>
        <taxon>Brachionidae</taxon>
        <taxon>Brachionus</taxon>
    </lineage>
</organism>
<dbReference type="InterPro" id="IPR001846">
    <property type="entry name" value="VWF_type-D"/>
</dbReference>
<protein>
    <recommendedName>
        <fullName evidence="1">VWFD domain-containing protein</fullName>
    </recommendedName>
</protein>
<dbReference type="Proteomes" id="UP000663879">
    <property type="component" value="Unassembled WGS sequence"/>
</dbReference>
<comment type="caution">
    <text evidence="2">The sequence shown here is derived from an EMBL/GenBank/DDBJ whole genome shotgun (WGS) entry which is preliminary data.</text>
</comment>
<sequence>MSGTTKCGLSSKSFILENLLGQEFSECKSEKTCYGFGDPHYRTLNGNSFTINKTCSYVLATDFCE</sequence>
<evidence type="ECO:0000259" key="1">
    <source>
        <dbReference type="PROSITE" id="PS51233"/>
    </source>
</evidence>
<evidence type="ECO:0000313" key="3">
    <source>
        <dbReference type="Proteomes" id="UP000663879"/>
    </source>
</evidence>
<feature type="non-terminal residue" evidence="2">
    <location>
        <position position="1"/>
    </location>
</feature>
<evidence type="ECO:0000313" key="2">
    <source>
        <dbReference type="EMBL" id="CAF1142397.1"/>
    </source>
</evidence>
<proteinExistence type="predicted"/>
<dbReference type="AlphaFoldDB" id="A0A814S2M1"/>
<accession>A0A814S2M1</accession>
<keyword evidence="3" id="KW-1185">Reference proteome</keyword>
<name>A0A814S2M1_9BILA</name>
<dbReference type="Pfam" id="PF00094">
    <property type="entry name" value="VWD"/>
    <property type="match status" value="1"/>
</dbReference>
<feature type="domain" description="VWFD" evidence="1">
    <location>
        <begin position="31"/>
        <end position="65"/>
    </location>
</feature>
<dbReference type="EMBL" id="CAJNOC010010708">
    <property type="protein sequence ID" value="CAF1142397.1"/>
    <property type="molecule type" value="Genomic_DNA"/>
</dbReference>
<reference evidence="2" key="1">
    <citation type="submission" date="2021-02" db="EMBL/GenBank/DDBJ databases">
        <authorList>
            <person name="Nowell W R."/>
        </authorList>
    </citation>
    <scope>NUCLEOTIDE SEQUENCE</scope>
    <source>
        <strain evidence="2">Ploen Becks lab</strain>
    </source>
</reference>
<gene>
    <name evidence="2" type="ORF">OXX778_LOCUS22950</name>
</gene>